<feature type="domain" description="JmjC" evidence="3">
    <location>
        <begin position="111"/>
        <end position="416"/>
    </location>
</feature>
<dbReference type="InterPro" id="IPR003347">
    <property type="entry name" value="JmjC_dom"/>
</dbReference>
<keyword evidence="5" id="KW-1185">Reference proteome</keyword>
<gene>
    <name evidence="4" type="ORF">RFI_28604</name>
</gene>
<dbReference type="EMBL" id="ASPP01024706">
    <property type="protein sequence ID" value="ETO08784.1"/>
    <property type="molecule type" value="Genomic_DNA"/>
</dbReference>
<organism evidence="4 5">
    <name type="scientific">Reticulomyxa filosa</name>
    <dbReference type="NCBI Taxonomy" id="46433"/>
    <lineage>
        <taxon>Eukaryota</taxon>
        <taxon>Sar</taxon>
        <taxon>Rhizaria</taxon>
        <taxon>Retaria</taxon>
        <taxon>Foraminifera</taxon>
        <taxon>Monothalamids</taxon>
        <taxon>Reticulomyxidae</taxon>
        <taxon>Reticulomyxa</taxon>
    </lineage>
</organism>
<dbReference type="Pfam" id="PF13621">
    <property type="entry name" value="Cupin_8"/>
    <property type="match status" value="1"/>
</dbReference>
<dbReference type="Proteomes" id="UP000023152">
    <property type="component" value="Unassembled WGS sequence"/>
</dbReference>
<dbReference type="Gene3D" id="2.60.120.10">
    <property type="entry name" value="Jelly Rolls"/>
    <property type="match status" value="2"/>
</dbReference>
<accession>X6M4C8</accession>
<dbReference type="InterPro" id="IPR014710">
    <property type="entry name" value="RmlC-like_jellyroll"/>
</dbReference>
<evidence type="ECO:0000313" key="5">
    <source>
        <dbReference type="Proteomes" id="UP000023152"/>
    </source>
</evidence>
<dbReference type="PROSITE" id="PS51184">
    <property type="entry name" value="JMJC"/>
    <property type="match status" value="1"/>
</dbReference>
<dbReference type="OrthoDB" id="415358at2759"/>
<dbReference type="PANTHER" id="PTHR12461:SF100">
    <property type="entry name" value="JMJC DOMAIN-CONTAINING PROTEIN 4"/>
    <property type="match status" value="1"/>
</dbReference>
<keyword evidence="1" id="KW-0175">Coiled coil</keyword>
<evidence type="ECO:0000259" key="3">
    <source>
        <dbReference type="PROSITE" id="PS51184"/>
    </source>
</evidence>
<dbReference type="OMA" id="PASWWHE"/>
<evidence type="ECO:0000256" key="1">
    <source>
        <dbReference type="SAM" id="Coils"/>
    </source>
</evidence>
<feature type="compositionally biased region" description="Basic and acidic residues" evidence="2">
    <location>
        <begin position="150"/>
        <end position="165"/>
    </location>
</feature>
<reference evidence="4 5" key="1">
    <citation type="journal article" date="2013" name="Curr. Biol.">
        <title>The Genome of the Foraminiferan Reticulomyxa filosa.</title>
        <authorList>
            <person name="Glockner G."/>
            <person name="Hulsmann N."/>
            <person name="Schleicher M."/>
            <person name="Noegel A.A."/>
            <person name="Eichinger L."/>
            <person name="Gallinger C."/>
            <person name="Pawlowski J."/>
            <person name="Sierra R."/>
            <person name="Euteneuer U."/>
            <person name="Pillet L."/>
            <person name="Moustafa A."/>
            <person name="Platzer M."/>
            <person name="Groth M."/>
            <person name="Szafranski K."/>
            <person name="Schliwa M."/>
        </authorList>
    </citation>
    <scope>NUCLEOTIDE SEQUENCE [LARGE SCALE GENOMIC DNA]</scope>
</reference>
<feature type="region of interest" description="Disordered" evidence="2">
    <location>
        <begin position="149"/>
        <end position="170"/>
    </location>
</feature>
<dbReference type="SUPFAM" id="SSF51197">
    <property type="entry name" value="Clavaminate synthase-like"/>
    <property type="match status" value="1"/>
</dbReference>
<feature type="coiled-coil region" evidence="1">
    <location>
        <begin position="242"/>
        <end position="269"/>
    </location>
</feature>
<evidence type="ECO:0000313" key="4">
    <source>
        <dbReference type="EMBL" id="ETO08784.1"/>
    </source>
</evidence>
<evidence type="ECO:0000256" key="2">
    <source>
        <dbReference type="SAM" id="MobiDB-lite"/>
    </source>
</evidence>
<proteinExistence type="predicted"/>
<dbReference type="AlphaFoldDB" id="X6M4C8"/>
<comment type="caution">
    <text evidence="4">The sequence shown here is derived from an EMBL/GenBank/DDBJ whole genome shotgun (WGS) entry which is preliminary data.</text>
</comment>
<protein>
    <recommendedName>
        <fullName evidence="3">JmjC domain-containing protein</fullName>
    </recommendedName>
</protein>
<name>X6M4C8_RETFI</name>
<sequence length="429" mass="50089">MELPNFVTELTSPLPPQEFFKNFISARKPAHIKFISNSLEKAFENWKSNKYLKQKCENEIVKVETRNSDKEKFGTSNKVLLPFCDFLNLLETGEDLYYMTVQDIETDEKGPLELYSHPLASLKEDFPLILSDICPSLITHQINMWMGHSGSEKKKEEKKHEESKKTGTQSKLHHDFHDNIYLVIRGEKTFTLFPPHCVHQLYVNGEISQVYDNGLICYKNDWGVQVREDGADLLLRKKMMGSTMIKKKKKKEEEEIDDDEEDVDFDDDEAFSSFDEDNEETNIDDYMDKMLDKVKEKEMQNGPPSKKRKLNNGSCSSLEKNAFDLETEDNPMSFSQIDLRESETEIIKKFPKYNQIKHEKIVVTIKEGEMLYLPSGWFHEVTSLSNPSLNSHLALSYWMYPPMKTGTFEKPYCDNYWKDRFEGIQANHL</sequence>
<dbReference type="InterPro" id="IPR041667">
    <property type="entry name" value="Cupin_8"/>
</dbReference>
<dbReference type="PANTHER" id="PTHR12461">
    <property type="entry name" value="HYPOXIA-INDUCIBLE FACTOR 1 ALPHA INHIBITOR-RELATED"/>
    <property type="match status" value="1"/>
</dbReference>